<feature type="compositionally biased region" description="Basic and acidic residues" evidence="1">
    <location>
        <begin position="167"/>
        <end position="182"/>
    </location>
</feature>
<keyword evidence="2" id="KW-1185">Reference proteome</keyword>
<dbReference type="RefSeq" id="XP_027362498.1">
    <property type="nucleotide sequence ID" value="XM_027506697.1"/>
</dbReference>
<name>A0A8B8M3G1_ABRPR</name>
<dbReference type="OrthoDB" id="6077919at2759"/>
<dbReference type="AlphaFoldDB" id="A0A8B8M3G1"/>
<dbReference type="KEGG" id="aprc:113870097"/>
<feature type="region of interest" description="Disordered" evidence="1">
    <location>
        <begin position="1"/>
        <end position="94"/>
    </location>
</feature>
<reference evidence="2" key="1">
    <citation type="journal article" date="2019" name="Toxins">
        <title>Detection of Abrin-Like and Prepropulchellin-Like Toxin Genes and Transcripts Using Whole Genome Sequencing and Full-Length Transcript Sequencing of Abrus precatorius.</title>
        <authorList>
            <person name="Hovde B.T."/>
            <person name="Daligault H.E."/>
            <person name="Hanschen E.R."/>
            <person name="Kunde Y.A."/>
            <person name="Johnson M.B."/>
            <person name="Starkenburg S.R."/>
            <person name="Johnson S.L."/>
        </authorList>
    </citation>
    <scope>NUCLEOTIDE SEQUENCE [LARGE SCALE GENOMIC DNA]</scope>
</reference>
<evidence type="ECO:0000256" key="1">
    <source>
        <dbReference type="SAM" id="MobiDB-lite"/>
    </source>
</evidence>
<feature type="compositionally biased region" description="Basic and acidic residues" evidence="1">
    <location>
        <begin position="217"/>
        <end position="227"/>
    </location>
</feature>
<dbReference type="PANTHER" id="PTHR47591">
    <property type="entry name" value="ZINC FINGER PROTEIN ZAT2-RELATED"/>
    <property type="match status" value="1"/>
</dbReference>
<proteinExistence type="predicted"/>
<reference evidence="3" key="2">
    <citation type="submission" date="2025-08" db="UniProtKB">
        <authorList>
            <consortium name="RefSeq"/>
        </authorList>
    </citation>
    <scope>IDENTIFICATION</scope>
    <source>
        <tissue evidence="3">Young leaves</tissue>
    </source>
</reference>
<dbReference type="PANTHER" id="PTHR47591:SF13">
    <property type="entry name" value="OS02G0293900 PROTEIN"/>
    <property type="match status" value="1"/>
</dbReference>
<evidence type="ECO:0000313" key="3">
    <source>
        <dbReference type="RefSeq" id="XP_027362498.1"/>
    </source>
</evidence>
<protein>
    <submittedName>
        <fullName evidence="3">Uncharacterized protein LOC113870097</fullName>
    </submittedName>
</protein>
<organism evidence="2 3">
    <name type="scientific">Abrus precatorius</name>
    <name type="common">Indian licorice</name>
    <name type="synonym">Glycine abrus</name>
    <dbReference type="NCBI Taxonomy" id="3816"/>
    <lineage>
        <taxon>Eukaryota</taxon>
        <taxon>Viridiplantae</taxon>
        <taxon>Streptophyta</taxon>
        <taxon>Embryophyta</taxon>
        <taxon>Tracheophyta</taxon>
        <taxon>Spermatophyta</taxon>
        <taxon>Magnoliopsida</taxon>
        <taxon>eudicotyledons</taxon>
        <taxon>Gunneridae</taxon>
        <taxon>Pentapetalae</taxon>
        <taxon>rosids</taxon>
        <taxon>fabids</taxon>
        <taxon>Fabales</taxon>
        <taxon>Fabaceae</taxon>
        <taxon>Papilionoideae</taxon>
        <taxon>50 kb inversion clade</taxon>
        <taxon>NPAAA clade</taxon>
        <taxon>indigoferoid/millettioid clade</taxon>
        <taxon>Abreae</taxon>
        <taxon>Abrus</taxon>
    </lineage>
</organism>
<evidence type="ECO:0000313" key="2">
    <source>
        <dbReference type="Proteomes" id="UP000694853"/>
    </source>
</evidence>
<dbReference type="GeneID" id="113870097"/>
<feature type="region of interest" description="Disordered" evidence="1">
    <location>
        <begin position="160"/>
        <end position="238"/>
    </location>
</feature>
<feature type="compositionally biased region" description="Low complexity" evidence="1">
    <location>
        <begin position="74"/>
        <end position="83"/>
    </location>
</feature>
<accession>A0A8B8M3G1</accession>
<dbReference type="Proteomes" id="UP000694853">
    <property type="component" value="Unplaced"/>
</dbReference>
<gene>
    <name evidence="3" type="primary">LOC113870097</name>
</gene>
<sequence>MKTQNISEDSTTDPNNKSPPSSPEHPPSDETHHTLNQTNDQGSEEEGERETLMKTPWEVLEELGDGGGSGKVGGSRQSGVSVAGNGGGGARMVESGEVGSEGILVRKRKASELREIPSGKPICPLCLKEFLTWKGAFGHMRKHPERAYRGFFKPPVFGSTSTSVEHSLQDHTGESAEGKSGEKGSAPLSPIPEHEFDLNQPMESFHNVDPTEEEKVEEERRKLRFDLNEMPSTEDDDE</sequence>